<organism evidence="2 3">
    <name type="scientific">Mycolicibacterium hodleri</name>
    <dbReference type="NCBI Taxonomy" id="49897"/>
    <lineage>
        <taxon>Bacteria</taxon>
        <taxon>Bacillati</taxon>
        <taxon>Actinomycetota</taxon>
        <taxon>Actinomycetes</taxon>
        <taxon>Mycobacteriales</taxon>
        <taxon>Mycobacteriaceae</taxon>
        <taxon>Mycolicibacterium</taxon>
    </lineage>
</organism>
<dbReference type="SUPFAM" id="SSF55469">
    <property type="entry name" value="FMN-dependent nitroreductase-like"/>
    <property type="match status" value="1"/>
</dbReference>
<dbReference type="PANTHER" id="PTHR43267:SF3">
    <property type="entry name" value="THIF PROTEIN"/>
    <property type="match status" value="1"/>
</dbReference>
<dbReference type="GO" id="GO:0061504">
    <property type="term" value="P:cyclic threonylcarbamoyladenosine biosynthetic process"/>
    <property type="evidence" value="ECO:0007669"/>
    <property type="project" value="TreeGrafter"/>
</dbReference>
<dbReference type="InterPro" id="IPR000415">
    <property type="entry name" value="Nitroreductase-like"/>
</dbReference>
<dbReference type="RefSeq" id="WP_140687553.1">
    <property type="nucleotide sequence ID" value="NZ_RCZG01000001.1"/>
</dbReference>
<dbReference type="GO" id="GO:0008641">
    <property type="term" value="F:ubiquitin-like modifier activating enzyme activity"/>
    <property type="evidence" value="ECO:0007669"/>
    <property type="project" value="InterPro"/>
</dbReference>
<dbReference type="InterPro" id="IPR000594">
    <property type="entry name" value="ThiF_NAD_FAD-bd"/>
</dbReference>
<dbReference type="CDD" id="cd01483">
    <property type="entry name" value="E1_enzyme_family"/>
    <property type="match status" value="1"/>
</dbReference>
<dbReference type="Proteomes" id="UP000320095">
    <property type="component" value="Unassembled WGS sequence"/>
</dbReference>
<dbReference type="PANTHER" id="PTHR43267">
    <property type="entry name" value="TRNA THREONYLCARBAMOYLADENOSINE DEHYDRATASE"/>
    <property type="match status" value="1"/>
</dbReference>
<dbReference type="InterPro" id="IPR035985">
    <property type="entry name" value="Ubiquitin-activating_enz"/>
</dbReference>
<dbReference type="OrthoDB" id="5149792at2"/>
<dbReference type="Gene3D" id="3.40.109.10">
    <property type="entry name" value="NADH Oxidase"/>
    <property type="match status" value="1"/>
</dbReference>
<dbReference type="NCBIfam" id="NF005901">
    <property type="entry name" value="PRK07877.1"/>
    <property type="match status" value="1"/>
</dbReference>
<comment type="caution">
    <text evidence="2">The sequence shown here is derived from an EMBL/GenBank/DDBJ whole genome shotgun (WGS) entry which is preliminary data.</text>
</comment>
<dbReference type="InterPro" id="IPR045886">
    <property type="entry name" value="ThiF/MoeB/HesA"/>
</dbReference>
<dbReference type="EMBL" id="RCZG01000001">
    <property type="protein sequence ID" value="TPG36733.1"/>
    <property type="molecule type" value="Genomic_DNA"/>
</dbReference>
<proteinExistence type="predicted"/>
<dbReference type="Gene3D" id="3.40.50.720">
    <property type="entry name" value="NAD(P)-binding Rossmann-like Domain"/>
    <property type="match status" value="1"/>
</dbReference>
<feature type="domain" description="THIF-type NAD/FAD binding fold" evidence="1">
    <location>
        <begin position="90"/>
        <end position="261"/>
    </location>
</feature>
<accession>A0A502EG74</accession>
<dbReference type="GO" id="GO:0061503">
    <property type="term" value="F:tRNA threonylcarbamoyladenosine dehydratase"/>
    <property type="evidence" value="ECO:0007669"/>
    <property type="project" value="TreeGrafter"/>
</dbReference>
<evidence type="ECO:0000313" key="3">
    <source>
        <dbReference type="Proteomes" id="UP000320095"/>
    </source>
</evidence>
<keyword evidence="3" id="KW-1185">Reference proteome</keyword>
<evidence type="ECO:0000313" key="2">
    <source>
        <dbReference type="EMBL" id="TPG36733.1"/>
    </source>
</evidence>
<protein>
    <submittedName>
        <fullName evidence="2">Rv1355c family protein</fullName>
    </submittedName>
</protein>
<dbReference type="AlphaFoldDB" id="A0A502EG74"/>
<dbReference type="GO" id="GO:0016491">
    <property type="term" value="F:oxidoreductase activity"/>
    <property type="evidence" value="ECO:0007669"/>
    <property type="project" value="InterPro"/>
</dbReference>
<reference evidence="2 3" key="1">
    <citation type="journal article" date="2019" name="Environ. Microbiol.">
        <title>Species interactions and distinct microbial communities in high Arctic permafrost affected cryosols are associated with the CH4 and CO2 gas fluxes.</title>
        <authorList>
            <person name="Altshuler I."/>
            <person name="Hamel J."/>
            <person name="Turney S."/>
            <person name="Magnuson E."/>
            <person name="Levesque R."/>
            <person name="Greer C."/>
            <person name="Whyte L.G."/>
        </authorList>
    </citation>
    <scope>NUCLEOTIDE SEQUENCE [LARGE SCALE GENOMIC DNA]</scope>
    <source>
        <strain evidence="2 3">S5.20</strain>
    </source>
</reference>
<sequence length="716" mass="76205">MTAIDAASDSAAQILDAAVGQDARRLAELQTDPRIEFVDSWAAQSAALNRLGPNVDAEVLEESPRFAYYPWRRAVVKIIGPRSFRRLRLDRNRNLITADEQDRLGRLHVGVIGLSAGHVIAHTLALQGLCGEMRLADYDELDLSNLNRVPAGVFDLGLNKATAAARRIAEVDPYLTVRTFRSGVTADDIDEFLEGLDVVVEECDSIDLKVGIRRSARTHRLPVLMATSDRGLIDVERFDLEPDRPIFHGLLGDVDPETLADLSASDKVPYVLRLIEVGGLSSRAAASLLEVGHAVVTWPQLAGDVTLGAGPVAEAVRRIGLGEDLSSGRIRLDVGAALDRIATPSQAPALVGVDTDRTPAASAESDDLIASMVNAAVRAPSGGNVQPWTIDALPDGVAIALDPDRTSTIDVGRRGSAVALGAAAYNARVAAAAHGAVSQVDFVEAASPCPLTARIRLTEGIDDNLAPSYDAMLRRETNRNRGNGAALPPDVGDRLIETAQREGARLQLITSRADIDEIAGIFAAADRIRYLTARLHEEMISELRWPGDEDPDTGIDVLSLELGPTGDVALEILRRADVMAELAVWDGGTVLGDDTAAGLTASSAVAVLCVPGHDLVDYARGGSAVEATWIAAQELGLAVAPISPPFLYALNDEELVDVSPKHAEELAELRSRFCTVTGTAGNAQEALVLVLRLSIASPSTVRSRRRRVNICSSPLP</sequence>
<name>A0A502EG74_9MYCO</name>
<dbReference type="SUPFAM" id="SSF69572">
    <property type="entry name" value="Activating enzymes of the ubiquitin-like proteins"/>
    <property type="match status" value="1"/>
</dbReference>
<gene>
    <name evidence="2" type="ORF">EAH80_02020</name>
</gene>
<dbReference type="Pfam" id="PF00899">
    <property type="entry name" value="ThiF"/>
    <property type="match status" value="1"/>
</dbReference>
<evidence type="ECO:0000259" key="1">
    <source>
        <dbReference type="Pfam" id="PF00899"/>
    </source>
</evidence>